<dbReference type="Proteomes" id="UP001214441">
    <property type="component" value="Unassembled WGS sequence"/>
</dbReference>
<accession>A0ABT6ZW78</accession>
<reference evidence="1 2" key="1">
    <citation type="submission" date="2023-05" db="EMBL/GenBank/DDBJ databases">
        <title>Streptantibioticus silvisoli sp. nov., acidotolerant actinomycetes 1 from pine litter.</title>
        <authorList>
            <person name="Swiecimska M."/>
            <person name="Golinska P."/>
            <person name="Sangal V."/>
            <person name="Wachnowicz B."/>
            <person name="Goodfellow M."/>
        </authorList>
    </citation>
    <scope>NUCLEOTIDE SEQUENCE [LARGE SCALE GENOMIC DNA]</scope>
    <source>
        <strain evidence="1 2">DSM 42109</strain>
    </source>
</reference>
<comment type="caution">
    <text evidence="1">The sequence shown here is derived from an EMBL/GenBank/DDBJ whole genome shotgun (WGS) entry which is preliminary data.</text>
</comment>
<proteinExistence type="predicted"/>
<keyword evidence="2" id="KW-1185">Reference proteome</keyword>
<sequence length="43" mass="5125">MEQQKSEVYEPPAMVEVGEFSEVTLGPPWGYRRDWHGHSRHFH</sequence>
<dbReference type="EMBL" id="JANCPR020000013">
    <property type="protein sequence ID" value="MDJ1133323.1"/>
    <property type="molecule type" value="Genomic_DNA"/>
</dbReference>
<name>A0ABT6ZW78_9ACTN</name>
<gene>
    <name evidence="1" type="ORF">NMN56_015390</name>
</gene>
<organism evidence="1 2">
    <name type="scientific">Streptomyces iconiensis</name>
    <dbReference type="NCBI Taxonomy" id="1384038"/>
    <lineage>
        <taxon>Bacteria</taxon>
        <taxon>Bacillati</taxon>
        <taxon>Actinomycetota</taxon>
        <taxon>Actinomycetes</taxon>
        <taxon>Kitasatosporales</taxon>
        <taxon>Streptomycetaceae</taxon>
        <taxon>Streptomyces</taxon>
    </lineage>
</organism>
<evidence type="ECO:0000313" key="2">
    <source>
        <dbReference type="Proteomes" id="UP001214441"/>
    </source>
</evidence>
<evidence type="ECO:0000313" key="1">
    <source>
        <dbReference type="EMBL" id="MDJ1133323.1"/>
    </source>
</evidence>
<protein>
    <submittedName>
        <fullName evidence="1">Lasso RiPP family leader peptide-containing protein</fullName>
    </submittedName>
</protein>
<dbReference type="RefSeq" id="WP_274043816.1">
    <property type="nucleotide sequence ID" value="NZ_JANCPR020000013.1"/>
</dbReference>
<dbReference type="NCBIfam" id="NF033521">
    <property type="entry name" value="lasso_leader_L3"/>
    <property type="match status" value="1"/>
</dbReference>